<gene>
    <name evidence="6" type="primary">oser1</name>
</gene>
<dbReference type="CTD" id="51526"/>
<dbReference type="OMA" id="EASNDRT"/>
<feature type="region of interest" description="Disordered" evidence="5">
    <location>
        <begin position="60"/>
        <end position="94"/>
    </location>
</feature>
<reference evidence="7" key="3">
    <citation type="journal article" date="2014" name="Nature">
        <title>Elephant shark genome provides unique insights into gnathostome evolution.</title>
        <authorList>
            <consortium name="International Elephant Shark Genome Sequencing Consortium"/>
            <person name="Venkatesh B."/>
            <person name="Lee A.P."/>
            <person name="Ravi V."/>
            <person name="Maurya A.K."/>
            <person name="Lian M.M."/>
            <person name="Swann J.B."/>
            <person name="Ohta Y."/>
            <person name="Flajnik M.F."/>
            <person name="Sutoh Y."/>
            <person name="Kasahara M."/>
            <person name="Hoon S."/>
            <person name="Gangu V."/>
            <person name="Roy S.W."/>
            <person name="Irimia M."/>
            <person name="Korzh V."/>
            <person name="Kondrychyn I."/>
            <person name="Lim Z.W."/>
            <person name="Tay B.H."/>
            <person name="Tohari S."/>
            <person name="Kong K.W."/>
            <person name="Ho S."/>
            <person name="Lorente-Galdos B."/>
            <person name="Quilez J."/>
            <person name="Marques-Bonet T."/>
            <person name="Raney B.J."/>
            <person name="Ingham P.W."/>
            <person name="Tay A."/>
            <person name="Hillier L.W."/>
            <person name="Minx P."/>
            <person name="Boehm T."/>
            <person name="Wilson R.K."/>
            <person name="Brenner S."/>
            <person name="Warren W.C."/>
        </authorList>
    </citation>
    <scope>NUCLEOTIDE SEQUENCE [LARGE SCALE GENOMIC DNA]</scope>
</reference>
<keyword evidence="7" id="KW-1185">Reference proteome</keyword>
<dbReference type="InParanoid" id="A0A4W3JMW1"/>
<evidence type="ECO:0000313" key="7">
    <source>
        <dbReference type="Proteomes" id="UP000314986"/>
    </source>
</evidence>
<dbReference type="OrthoDB" id="10045817at2759"/>
<reference evidence="7" key="2">
    <citation type="journal article" date="2007" name="PLoS Biol.">
        <title>Survey sequencing and comparative analysis of the elephant shark (Callorhinchus milii) genome.</title>
        <authorList>
            <person name="Venkatesh B."/>
            <person name="Kirkness E.F."/>
            <person name="Loh Y.H."/>
            <person name="Halpern A.L."/>
            <person name="Lee A.P."/>
            <person name="Johnson J."/>
            <person name="Dandona N."/>
            <person name="Viswanathan L.D."/>
            <person name="Tay A."/>
            <person name="Venter J.C."/>
            <person name="Strausberg R.L."/>
            <person name="Brenner S."/>
        </authorList>
    </citation>
    <scope>NUCLEOTIDE SEQUENCE [LARGE SCALE GENOMIC DNA]</scope>
</reference>
<keyword evidence="2" id="KW-0597">Phosphoprotein</keyword>
<dbReference type="Ensembl" id="ENSCMIT00000041159.1">
    <property type="protein sequence ID" value="ENSCMIP00000040586.1"/>
    <property type="gene ID" value="ENSCMIG00000016920.1"/>
</dbReference>
<evidence type="ECO:0000256" key="2">
    <source>
        <dbReference type="ARBA" id="ARBA00022553"/>
    </source>
</evidence>
<dbReference type="GO" id="GO:0070301">
    <property type="term" value="P:cellular response to hydrogen peroxide"/>
    <property type="evidence" value="ECO:0007669"/>
    <property type="project" value="TreeGrafter"/>
</dbReference>
<dbReference type="GeneID" id="103190649"/>
<name>A0A4W3JMW1_CALMI</name>
<evidence type="ECO:0000256" key="4">
    <source>
        <dbReference type="ARBA" id="ARBA00031405"/>
    </source>
</evidence>
<dbReference type="InterPro" id="IPR008494">
    <property type="entry name" value="DUF776"/>
</dbReference>
<accession>A0A4W3JMW1</accession>
<evidence type="ECO:0000313" key="6">
    <source>
        <dbReference type="Ensembl" id="ENSCMIP00000040586.1"/>
    </source>
</evidence>
<dbReference type="AlphaFoldDB" id="A0A4W3JMW1"/>
<feature type="compositionally biased region" description="Basic residues" evidence="5">
    <location>
        <begin position="68"/>
        <end position="86"/>
    </location>
</feature>
<sequence length="294" mass="32256">MESEGKGGEDEESLQMAFKKLKVDSESAAAASVRINAETPTPRPCVRGSPEVAKPRLVCSSKESWHGSTRKPARGAIRTQRRRRSKSPILHPPKFTYCSSASSAPNCQVKHASQADSYQGLSTQSPKDCCKAGQSDPVFGAKVPSVFRLESPEASAGGSVTEPSSEALGEAPKLAAALESRQESGPTSDFESLSKLHETDRCCCEQKECRCKPWQEVEVYSFTGLRSVISECERDMHTSPQRRTQAGASGSLRSCSEEARTFVEDITIEDLSGYMEYYLYIPKKMSHMAEMMYT</sequence>
<organism evidence="6 7">
    <name type="scientific">Callorhinchus milii</name>
    <name type="common">Ghost shark</name>
    <dbReference type="NCBI Taxonomy" id="7868"/>
    <lineage>
        <taxon>Eukaryota</taxon>
        <taxon>Metazoa</taxon>
        <taxon>Chordata</taxon>
        <taxon>Craniata</taxon>
        <taxon>Vertebrata</taxon>
        <taxon>Chondrichthyes</taxon>
        <taxon>Holocephali</taxon>
        <taxon>Chimaeriformes</taxon>
        <taxon>Callorhinchidae</taxon>
        <taxon>Callorhinchus</taxon>
    </lineage>
</organism>
<reference evidence="6" key="4">
    <citation type="submission" date="2025-08" db="UniProtKB">
        <authorList>
            <consortium name="Ensembl"/>
        </authorList>
    </citation>
    <scope>IDENTIFICATION</scope>
</reference>
<protein>
    <recommendedName>
        <fullName evidence="1">Oxidative stress-responsive serine-rich protein 1</fullName>
    </recommendedName>
    <alternativeName>
        <fullName evidence="4">Oxidative stress-responsive protein 1</fullName>
    </alternativeName>
    <alternativeName>
        <fullName evidence="3">Peroxide-inducible transcript 1 protein</fullName>
    </alternativeName>
</protein>
<dbReference type="KEGG" id="cmk:103190649"/>
<reference evidence="7" key="1">
    <citation type="journal article" date="2006" name="Science">
        <title>Ancient noncoding elements conserved in the human genome.</title>
        <authorList>
            <person name="Venkatesh B."/>
            <person name="Kirkness E.F."/>
            <person name="Loh Y.H."/>
            <person name="Halpern A.L."/>
            <person name="Lee A.P."/>
            <person name="Johnson J."/>
            <person name="Dandona N."/>
            <person name="Viswanathan L.D."/>
            <person name="Tay A."/>
            <person name="Venter J.C."/>
            <person name="Strausberg R.L."/>
            <person name="Brenner S."/>
        </authorList>
    </citation>
    <scope>NUCLEOTIDE SEQUENCE [LARGE SCALE GENOMIC DNA]</scope>
</reference>
<evidence type="ECO:0000256" key="3">
    <source>
        <dbReference type="ARBA" id="ARBA00029721"/>
    </source>
</evidence>
<dbReference type="Pfam" id="PF05604">
    <property type="entry name" value="DUF776"/>
    <property type="match status" value="1"/>
</dbReference>
<evidence type="ECO:0000256" key="5">
    <source>
        <dbReference type="SAM" id="MobiDB-lite"/>
    </source>
</evidence>
<reference evidence="6" key="5">
    <citation type="submission" date="2025-09" db="UniProtKB">
        <authorList>
            <consortium name="Ensembl"/>
        </authorList>
    </citation>
    <scope>IDENTIFICATION</scope>
</reference>
<dbReference type="GeneTree" id="ENSGT00390000018547"/>
<evidence type="ECO:0000256" key="1">
    <source>
        <dbReference type="ARBA" id="ARBA00015005"/>
    </source>
</evidence>
<dbReference type="PANTHER" id="PTHR31383:SF2">
    <property type="entry name" value="OXIDATIVE STRESS-RESPONSIVE SERINE-RICH PROTEIN 1"/>
    <property type="match status" value="1"/>
</dbReference>
<proteinExistence type="predicted"/>
<dbReference type="PANTHER" id="PTHR31383">
    <property type="entry name" value="OXIDATIVE STRESS-RESPONSE SERINE-RICH PROTEIN 1"/>
    <property type="match status" value="1"/>
</dbReference>
<dbReference type="Proteomes" id="UP000314986">
    <property type="component" value="Unassembled WGS sequence"/>
</dbReference>